<keyword evidence="7" id="KW-1133">Transmembrane helix</keyword>
<dbReference type="SUPFAM" id="SSF103190">
    <property type="entry name" value="Sensory domain-like"/>
    <property type="match status" value="1"/>
</dbReference>
<evidence type="ECO:0000256" key="4">
    <source>
        <dbReference type="ARBA" id="ARBA00023224"/>
    </source>
</evidence>
<accession>A0ABR5N7D0</accession>
<reference evidence="10 11" key="1">
    <citation type="submission" date="2015-09" db="EMBL/GenBank/DDBJ databases">
        <title>Genome sequencing project for genomic taxonomy and phylogenomics of Bacillus-like bacteria.</title>
        <authorList>
            <person name="Liu B."/>
            <person name="Wang J."/>
            <person name="Zhu Y."/>
            <person name="Liu G."/>
            <person name="Chen Q."/>
            <person name="Chen Z."/>
            <person name="Lan J."/>
            <person name="Che J."/>
            <person name="Ge C."/>
            <person name="Shi H."/>
            <person name="Pan Z."/>
            <person name="Liu X."/>
        </authorList>
    </citation>
    <scope>NUCLEOTIDE SEQUENCE [LARGE SCALE GENOMIC DNA]</scope>
    <source>
        <strain evidence="10 11">DSM 8552</strain>
    </source>
</reference>
<dbReference type="RefSeq" id="WP_055745643.1">
    <property type="nucleotide sequence ID" value="NZ_LJJB01000010.1"/>
</dbReference>
<evidence type="ECO:0000259" key="9">
    <source>
        <dbReference type="PROSITE" id="PS50885"/>
    </source>
</evidence>
<dbReference type="CDD" id="cd11386">
    <property type="entry name" value="MCP_signal"/>
    <property type="match status" value="1"/>
</dbReference>
<evidence type="ECO:0000256" key="5">
    <source>
        <dbReference type="ARBA" id="ARBA00029447"/>
    </source>
</evidence>
<dbReference type="Gene3D" id="1.10.287.950">
    <property type="entry name" value="Methyl-accepting chemotaxis protein"/>
    <property type="match status" value="1"/>
</dbReference>
<dbReference type="InterPro" id="IPR004089">
    <property type="entry name" value="MCPsignal_dom"/>
</dbReference>
<gene>
    <name evidence="10" type="ORF">AN963_16625</name>
</gene>
<dbReference type="CDD" id="cd06225">
    <property type="entry name" value="HAMP"/>
    <property type="match status" value="1"/>
</dbReference>
<dbReference type="Proteomes" id="UP000051063">
    <property type="component" value="Unassembled WGS sequence"/>
</dbReference>
<evidence type="ECO:0008006" key="12">
    <source>
        <dbReference type="Google" id="ProtNLM"/>
    </source>
</evidence>
<dbReference type="SMART" id="SM00283">
    <property type="entry name" value="MA"/>
    <property type="match status" value="1"/>
</dbReference>
<protein>
    <recommendedName>
        <fullName evidence="12">Chemotaxis protein</fullName>
    </recommendedName>
</protein>
<dbReference type="PANTHER" id="PTHR32089:SF112">
    <property type="entry name" value="LYSOZYME-LIKE PROTEIN-RELATED"/>
    <property type="match status" value="1"/>
</dbReference>
<evidence type="ECO:0000256" key="3">
    <source>
        <dbReference type="ARBA" id="ARBA00023136"/>
    </source>
</evidence>
<evidence type="ECO:0000256" key="7">
    <source>
        <dbReference type="SAM" id="Phobius"/>
    </source>
</evidence>
<comment type="subcellular location">
    <subcellularLocation>
        <location evidence="1">Cell membrane</location>
    </subcellularLocation>
</comment>
<dbReference type="Pfam" id="PF00672">
    <property type="entry name" value="HAMP"/>
    <property type="match status" value="1"/>
</dbReference>
<evidence type="ECO:0000256" key="6">
    <source>
        <dbReference type="PROSITE-ProRule" id="PRU00284"/>
    </source>
</evidence>
<keyword evidence="7" id="KW-0812">Transmembrane</keyword>
<dbReference type="InterPro" id="IPR029151">
    <property type="entry name" value="Sensor-like_sf"/>
</dbReference>
<dbReference type="InterPro" id="IPR003660">
    <property type="entry name" value="HAMP_dom"/>
</dbReference>
<evidence type="ECO:0000313" key="10">
    <source>
        <dbReference type="EMBL" id="KQL46548.1"/>
    </source>
</evidence>
<sequence>MKSLQAKIFIVFSVLMIITGLIVSFVIYSSTKDLIMSSIGAQARSIGEHVSTQIDAADFQAVLNQVKMESASEASQHKIMAMTEYEKIRQLLTFFKKSNGLKYLYTMAKMENGQFMYIVDGYEQSEINDASLPGTVEHNTYDNLTNIFATGQTQVGELNVNEQYGATITTYVPLKDASGQMIGIVGADFDATTIYQMLEGNKRTVIMITSAILVMTSLISIWFSRMLIKPLRQLTQTVKKVQQGDLTVSIDIWTKDEVGVLGRAFSEMVTDLNRMIRVINANSHTLAKSSFELGQTMDSIAGDTHVLMEKINRVRDGAKEQVTHVHNTGTTMKRMDNDIHNITEKAQEVYRNSEETTAFSEQGKSDMEIAVKQMQDVKKAQDQAFHVINDLHLKSRQIDSIIGTISEISSRTNLLALNAEIESARVGEAGKGFAVVADEVRKLAFQSTKATENIAKLIIDVQKYTEIAVHYVTEATELINNEGVLYTRSGEAFSSIYGAFQGVSKQIESVTKATEQLAIGSETIVNSIANVEIIASRSYEATDDFLVMMEKQYAVIEKINATAQEFSVMTSDLHDLTRKFKVEVD</sequence>
<keyword evidence="2" id="KW-1003">Cell membrane</keyword>
<dbReference type="PROSITE" id="PS50885">
    <property type="entry name" value="HAMP"/>
    <property type="match status" value="1"/>
</dbReference>
<evidence type="ECO:0000256" key="1">
    <source>
        <dbReference type="ARBA" id="ARBA00004236"/>
    </source>
</evidence>
<dbReference type="Gene3D" id="6.10.340.10">
    <property type="match status" value="1"/>
</dbReference>
<organism evidence="10 11">
    <name type="scientific">Brevibacillus choshinensis</name>
    <dbReference type="NCBI Taxonomy" id="54911"/>
    <lineage>
        <taxon>Bacteria</taxon>
        <taxon>Bacillati</taxon>
        <taxon>Bacillota</taxon>
        <taxon>Bacilli</taxon>
        <taxon>Bacillales</taxon>
        <taxon>Paenibacillaceae</taxon>
        <taxon>Brevibacillus</taxon>
    </lineage>
</organism>
<dbReference type="PANTHER" id="PTHR32089">
    <property type="entry name" value="METHYL-ACCEPTING CHEMOTAXIS PROTEIN MCPB"/>
    <property type="match status" value="1"/>
</dbReference>
<feature type="domain" description="Methyl-accepting transducer" evidence="8">
    <location>
        <begin position="296"/>
        <end position="532"/>
    </location>
</feature>
<evidence type="ECO:0000259" key="8">
    <source>
        <dbReference type="PROSITE" id="PS50111"/>
    </source>
</evidence>
<keyword evidence="4 6" id="KW-0807">Transducer</keyword>
<name>A0ABR5N7D0_BRECH</name>
<evidence type="ECO:0000256" key="2">
    <source>
        <dbReference type="ARBA" id="ARBA00022475"/>
    </source>
</evidence>
<dbReference type="SMART" id="SM00304">
    <property type="entry name" value="HAMP"/>
    <property type="match status" value="1"/>
</dbReference>
<keyword evidence="3 7" id="KW-0472">Membrane</keyword>
<dbReference type="Pfam" id="PF00015">
    <property type="entry name" value="MCPsignal"/>
    <property type="match status" value="1"/>
</dbReference>
<feature type="transmembrane region" description="Helical" evidence="7">
    <location>
        <begin position="6"/>
        <end position="28"/>
    </location>
</feature>
<proteinExistence type="inferred from homology"/>
<feature type="domain" description="HAMP" evidence="9">
    <location>
        <begin position="225"/>
        <end position="277"/>
    </location>
</feature>
<feature type="transmembrane region" description="Helical" evidence="7">
    <location>
        <begin position="204"/>
        <end position="223"/>
    </location>
</feature>
<dbReference type="PROSITE" id="PS50111">
    <property type="entry name" value="CHEMOTAXIS_TRANSDUC_2"/>
    <property type="match status" value="1"/>
</dbReference>
<comment type="caution">
    <text evidence="10">The sequence shown here is derived from an EMBL/GenBank/DDBJ whole genome shotgun (WGS) entry which is preliminary data.</text>
</comment>
<dbReference type="CDD" id="cd18773">
    <property type="entry name" value="PDC1_HK_sensor"/>
    <property type="match status" value="1"/>
</dbReference>
<comment type="similarity">
    <text evidence="5">Belongs to the methyl-accepting chemotaxis (MCP) protein family.</text>
</comment>
<evidence type="ECO:0000313" key="11">
    <source>
        <dbReference type="Proteomes" id="UP000051063"/>
    </source>
</evidence>
<dbReference type="SUPFAM" id="SSF58104">
    <property type="entry name" value="Methyl-accepting chemotaxis protein (MCP) signaling domain"/>
    <property type="match status" value="1"/>
</dbReference>
<dbReference type="EMBL" id="LJJB01000010">
    <property type="protein sequence ID" value="KQL46548.1"/>
    <property type="molecule type" value="Genomic_DNA"/>
</dbReference>
<keyword evidence="11" id="KW-1185">Reference proteome</keyword>